<name>A0ABV8J4A8_9ACTN</name>
<dbReference type="RefSeq" id="WP_378070963.1">
    <property type="nucleotide sequence ID" value="NZ_JBHSBL010000024.1"/>
</dbReference>
<sequence>MTVDLFELPARLVGRYAAKFFGDDGRNDEERVASLREDAFRPVTDEVDFVLRHLTRFFTWWTAGFFYLPVIVVSEVVMLLTAGHHVEVVGYVTWSPLVFMMWLGAIHGVKLLVAHYLFPEGWHPNTRLRHLLTMSQVPDILLSIPLTWLFLR</sequence>
<gene>
    <name evidence="2" type="ORF">ACFO0C_34530</name>
</gene>
<feature type="transmembrane region" description="Helical" evidence="1">
    <location>
        <begin position="58"/>
        <end position="82"/>
    </location>
</feature>
<keyword evidence="3" id="KW-1185">Reference proteome</keyword>
<accession>A0ABV8J4A8</accession>
<dbReference type="EMBL" id="JBHSBL010000024">
    <property type="protein sequence ID" value="MFC4070073.1"/>
    <property type="molecule type" value="Genomic_DNA"/>
</dbReference>
<evidence type="ECO:0000256" key="1">
    <source>
        <dbReference type="SAM" id="Phobius"/>
    </source>
</evidence>
<keyword evidence="1" id="KW-0812">Transmembrane</keyword>
<evidence type="ECO:0000313" key="3">
    <source>
        <dbReference type="Proteomes" id="UP001595867"/>
    </source>
</evidence>
<organism evidence="2 3">
    <name type="scientific">Actinoplanes subglobosus</name>
    <dbReference type="NCBI Taxonomy" id="1547892"/>
    <lineage>
        <taxon>Bacteria</taxon>
        <taxon>Bacillati</taxon>
        <taxon>Actinomycetota</taxon>
        <taxon>Actinomycetes</taxon>
        <taxon>Micromonosporales</taxon>
        <taxon>Micromonosporaceae</taxon>
        <taxon>Actinoplanes</taxon>
    </lineage>
</organism>
<keyword evidence="1" id="KW-0472">Membrane</keyword>
<feature type="transmembrane region" description="Helical" evidence="1">
    <location>
        <begin position="94"/>
        <end position="118"/>
    </location>
</feature>
<evidence type="ECO:0000313" key="2">
    <source>
        <dbReference type="EMBL" id="MFC4070073.1"/>
    </source>
</evidence>
<dbReference type="Proteomes" id="UP001595867">
    <property type="component" value="Unassembled WGS sequence"/>
</dbReference>
<protein>
    <submittedName>
        <fullName evidence="2">Uncharacterized protein</fullName>
    </submittedName>
</protein>
<keyword evidence="1" id="KW-1133">Transmembrane helix</keyword>
<reference evidence="3" key="1">
    <citation type="journal article" date="2019" name="Int. J. Syst. Evol. Microbiol.">
        <title>The Global Catalogue of Microorganisms (GCM) 10K type strain sequencing project: providing services to taxonomists for standard genome sequencing and annotation.</title>
        <authorList>
            <consortium name="The Broad Institute Genomics Platform"/>
            <consortium name="The Broad Institute Genome Sequencing Center for Infectious Disease"/>
            <person name="Wu L."/>
            <person name="Ma J."/>
        </authorList>
    </citation>
    <scope>NUCLEOTIDE SEQUENCE [LARGE SCALE GENOMIC DNA]</scope>
    <source>
        <strain evidence="3">TBRC 5832</strain>
    </source>
</reference>
<proteinExistence type="predicted"/>
<comment type="caution">
    <text evidence="2">The sequence shown here is derived from an EMBL/GenBank/DDBJ whole genome shotgun (WGS) entry which is preliminary data.</text>
</comment>